<dbReference type="Proteomes" id="UP000316225">
    <property type="component" value="Unassembled WGS sequence"/>
</dbReference>
<dbReference type="AlphaFoldDB" id="A0A562N769"/>
<evidence type="ECO:0000313" key="2">
    <source>
        <dbReference type="EMBL" id="TWI27963.1"/>
    </source>
</evidence>
<name>A0A562N769_9RHOB</name>
<evidence type="ECO:0000313" key="3">
    <source>
        <dbReference type="Proteomes" id="UP000316225"/>
    </source>
</evidence>
<comment type="caution">
    <text evidence="2">The sequence shown here is derived from an EMBL/GenBank/DDBJ whole genome shotgun (WGS) entry which is preliminary data.</text>
</comment>
<protein>
    <submittedName>
        <fullName evidence="2">Putative nucleic-acid-binding protein</fullName>
    </submittedName>
</protein>
<gene>
    <name evidence="2" type="ORF">IQ24_03963</name>
</gene>
<dbReference type="Gene3D" id="3.40.50.1010">
    <property type="entry name" value="5'-nuclease"/>
    <property type="match status" value="1"/>
</dbReference>
<organism evidence="2 3">
    <name type="scientific">Paracoccus sulfuroxidans</name>
    <dbReference type="NCBI Taxonomy" id="384678"/>
    <lineage>
        <taxon>Bacteria</taxon>
        <taxon>Pseudomonadati</taxon>
        <taxon>Pseudomonadota</taxon>
        <taxon>Alphaproteobacteria</taxon>
        <taxon>Rhodobacterales</taxon>
        <taxon>Paracoccaceae</taxon>
        <taxon>Paracoccus</taxon>
    </lineage>
</organism>
<dbReference type="InterPro" id="IPR029060">
    <property type="entry name" value="PIN-like_dom_sf"/>
</dbReference>
<dbReference type="CDD" id="cd18683">
    <property type="entry name" value="PIN_VapC-like"/>
    <property type="match status" value="1"/>
</dbReference>
<keyword evidence="3" id="KW-1185">Reference proteome</keyword>
<proteinExistence type="predicted"/>
<sequence length="128" mass="14029">MIALDTNVVLRFLVQDDPPQSARAVAFFASLSVEQPAYLCREVIVDLVQVLERNYRLSRAEIAAAIDGLLAARELVVESREMVGQAVEHYRQGGPGFLDQMIVVGARRAGCRSVVTFDRQAGMTPHSG</sequence>
<evidence type="ECO:0000259" key="1">
    <source>
        <dbReference type="Pfam" id="PF01850"/>
    </source>
</evidence>
<feature type="domain" description="PIN" evidence="1">
    <location>
        <begin position="2"/>
        <end position="120"/>
    </location>
</feature>
<dbReference type="RefSeq" id="WP_145400102.1">
    <property type="nucleotide sequence ID" value="NZ_VLKU01000018.1"/>
</dbReference>
<dbReference type="SUPFAM" id="SSF88723">
    <property type="entry name" value="PIN domain-like"/>
    <property type="match status" value="1"/>
</dbReference>
<accession>A0A562N769</accession>
<dbReference type="Pfam" id="PF01850">
    <property type="entry name" value="PIN"/>
    <property type="match status" value="1"/>
</dbReference>
<dbReference type="EMBL" id="VLKU01000018">
    <property type="protein sequence ID" value="TWI27963.1"/>
    <property type="molecule type" value="Genomic_DNA"/>
</dbReference>
<dbReference type="InterPro" id="IPR002716">
    <property type="entry name" value="PIN_dom"/>
</dbReference>
<dbReference type="OrthoDB" id="3175275at2"/>
<reference evidence="2 3" key="1">
    <citation type="journal article" date="2015" name="Stand. Genomic Sci.">
        <title>Genomic Encyclopedia of Bacterial and Archaeal Type Strains, Phase III: the genomes of soil and plant-associated and newly described type strains.</title>
        <authorList>
            <person name="Whitman W.B."/>
            <person name="Woyke T."/>
            <person name="Klenk H.P."/>
            <person name="Zhou Y."/>
            <person name="Lilburn T.G."/>
            <person name="Beck B.J."/>
            <person name="De Vos P."/>
            <person name="Vandamme P."/>
            <person name="Eisen J.A."/>
            <person name="Garrity G."/>
            <person name="Hugenholtz P."/>
            <person name="Kyrpides N.C."/>
        </authorList>
    </citation>
    <scope>NUCLEOTIDE SEQUENCE [LARGE SCALE GENOMIC DNA]</scope>
    <source>
        <strain evidence="2 3">CGMCC 1.5364</strain>
    </source>
</reference>